<feature type="region of interest" description="Disordered" evidence="1">
    <location>
        <begin position="42"/>
        <end position="65"/>
    </location>
</feature>
<dbReference type="PANTHER" id="PTHR33116:SF80">
    <property type="entry name" value="REVERSE TRANSCRIPTASE ZINC-BINDING DOMAIN-CONTAINING PROTEIN"/>
    <property type="match status" value="1"/>
</dbReference>
<dbReference type="Pfam" id="PF03372">
    <property type="entry name" value="Exo_endo_phos"/>
    <property type="match status" value="1"/>
</dbReference>
<dbReference type="GO" id="GO:0003824">
    <property type="term" value="F:catalytic activity"/>
    <property type="evidence" value="ECO:0007669"/>
    <property type="project" value="InterPro"/>
</dbReference>
<dbReference type="EMBL" id="LR031877">
    <property type="protein sequence ID" value="VDD45628.1"/>
    <property type="molecule type" value="Genomic_DNA"/>
</dbReference>
<proteinExistence type="predicted"/>
<feature type="domain" description="DUF4283" evidence="3">
    <location>
        <begin position="204"/>
        <end position="242"/>
    </location>
</feature>
<reference evidence="4" key="1">
    <citation type="submission" date="2018-11" db="EMBL/GenBank/DDBJ databases">
        <authorList>
            <consortium name="Genoscope - CEA"/>
            <person name="William W."/>
        </authorList>
    </citation>
    <scope>NUCLEOTIDE SEQUENCE</scope>
</reference>
<name>A0A3P6F060_BRAOL</name>
<dbReference type="PANTHER" id="PTHR33116">
    <property type="entry name" value="REVERSE TRANSCRIPTASE ZINC-BINDING DOMAIN-CONTAINING PROTEIN-RELATED-RELATED"/>
    <property type="match status" value="1"/>
</dbReference>
<feature type="domain" description="Endonuclease/exonuclease/phosphatase" evidence="2">
    <location>
        <begin position="435"/>
        <end position="641"/>
    </location>
</feature>
<feature type="compositionally biased region" description="Polar residues" evidence="1">
    <location>
        <begin position="111"/>
        <end position="142"/>
    </location>
</feature>
<dbReference type="InterPro" id="IPR036691">
    <property type="entry name" value="Endo/exonu/phosph_ase_sf"/>
</dbReference>
<protein>
    <submittedName>
        <fullName evidence="4">Uncharacterized protein</fullName>
    </submittedName>
</protein>
<dbReference type="Gene3D" id="3.60.10.10">
    <property type="entry name" value="Endonuclease/exonuclease/phosphatase"/>
    <property type="match status" value="1"/>
</dbReference>
<feature type="compositionally biased region" description="Polar residues" evidence="1">
    <location>
        <begin position="416"/>
        <end position="425"/>
    </location>
</feature>
<feature type="region of interest" description="Disordered" evidence="1">
    <location>
        <begin position="111"/>
        <end position="159"/>
    </location>
</feature>
<sequence>MQNPWKLPGSASVLSPLPSAAGALVLSSTSETELVDVTMTLQSESPEKINSTTTGHQTGPASDLLSASQTGLPLFGSIPKTILSNENNIFTNPNSNFLLTTHLTVDCSVQEPKSSSPLLTNKAASSPTLPPTTGQTEATKNTPSPPILPPPFPQAHLQSKRPSLVERLRISEDKTLQRLAPVSISATGRPRVLIPDDVFEKGAEIHKDFIVCYYNGKPPPFNQIQSVFNHMWEKGKKLEIHNNLSTDRHWLEFLVITCVKKSLRSVSAIRIWAHLTGVPLDLRYNHGLSLVAGLVGEPKETNDFTRNLVSLTISHVKVEVDLTKPLPSVVEFEHQSANLPLENSPAKAHVQLSVASFQPLPSSASTPDPPPRPSLKRSRSSPTLSPQNPSQTPNPNPFFQKNLEPIKLPPFHQNPPDLSSSPNCSTKLLSLDPQDWLHTNKPLFGAILESHIKELSLLHLMTKLCSGWSFVSNHHSDDDGRIILIWKDPMKLQVVHQSRQTLTCLLTLPDKEPLFYTAVYASNLAEERIDLWTDLLQLHSTFDLQSKMWLVGGDFNQILFPLEHSSPSVNTRNHQMYLFHDCLLQTGLFDLRFNGPNHTWKNNQPESPIAKKLDRQLVNNNVISSFPHAVATFLPPSVSDHTPCLTDLAYQLPKAGTQPFKFQNYLTKHPGFTQLITDAWAQAGGICCNLAGLCWKLKIIKKDLKLLNRDNYSKIQERVKETYCLLQTVQVQALQSPTPQIFREERDLNQRWMFLRQIEECYFRQKSWINWLREGDLNTTYFHRICQVRASYNAIRVFITSTGALITDPVEMSQHAIAHFQSFELRSGLAVNFQKTSFYASGLTEQETDTIQASTGMIKGTLPFRYLGLPLSSRKLSLPNCQPLIQQIKNRFSSWSVKTLSFAGRQLFIKTVIAGINTFWCSAFILPKACINKINSMCNQFLWKGNLEGHHSARVSWDTVTLTTAQGGLGIKDLLTWNKACCLRLIWLIFFRE</sequence>
<evidence type="ECO:0000259" key="2">
    <source>
        <dbReference type="Pfam" id="PF03372"/>
    </source>
</evidence>
<evidence type="ECO:0000256" key="1">
    <source>
        <dbReference type="SAM" id="MobiDB-lite"/>
    </source>
</evidence>
<evidence type="ECO:0000313" key="4">
    <source>
        <dbReference type="EMBL" id="VDD45628.1"/>
    </source>
</evidence>
<feature type="compositionally biased region" description="Low complexity" evidence="1">
    <location>
        <begin position="380"/>
        <end position="400"/>
    </location>
</feature>
<dbReference type="InterPro" id="IPR025558">
    <property type="entry name" value="DUF4283"/>
</dbReference>
<dbReference type="SUPFAM" id="SSF56219">
    <property type="entry name" value="DNase I-like"/>
    <property type="match status" value="1"/>
</dbReference>
<accession>A0A3P6F060</accession>
<gene>
    <name evidence="4" type="ORF">BOLC5T33175H</name>
</gene>
<dbReference type="Pfam" id="PF14111">
    <property type="entry name" value="DUF4283"/>
    <property type="match status" value="1"/>
</dbReference>
<evidence type="ECO:0000259" key="3">
    <source>
        <dbReference type="Pfam" id="PF14111"/>
    </source>
</evidence>
<dbReference type="AlphaFoldDB" id="A0A3P6F060"/>
<organism evidence="4">
    <name type="scientific">Brassica oleracea</name>
    <name type="common">Wild cabbage</name>
    <dbReference type="NCBI Taxonomy" id="3712"/>
    <lineage>
        <taxon>Eukaryota</taxon>
        <taxon>Viridiplantae</taxon>
        <taxon>Streptophyta</taxon>
        <taxon>Embryophyta</taxon>
        <taxon>Tracheophyta</taxon>
        <taxon>Spermatophyta</taxon>
        <taxon>Magnoliopsida</taxon>
        <taxon>eudicotyledons</taxon>
        <taxon>Gunneridae</taxon>
        <taxon>Pentapetalae</taxon>
        <taxon>rosids</taxon>
        <taxon>malvids</taxon>
        <taxon>Brassicales</taxon>
        <taxon>Brassicaceae</taxon>
        <taxon>Brassiceae</taxon>
        <taxon>Brassica</taxon>
    </lineage>
</organism>
<feature type="region of interest" description="Disordered" evidence="1">
    <location>
        <begin position="359"/>
        <end position="425"/>
    </location>
</feature>
<dbReference type="InterPro" id="IPR005135">
    <property type="entry name" value="Endo/exonuclease/phosphatase"/>
</dbReference>
<feature type="compositionally biased region" description="Pro residues" evidence="1">
    <location>
        <begin position="143"/>
        <end position="153"/>
    </location>
</feature>